<dbReference type="Pfam" id="PF13480">
    <property type="entry name" value="Acetyltransf_6"/>
    <property type="match status" value="1"/>
</dbReference>
<dbReference type="InterPro" id="IPR038740">
    <property type="entry name" value="BioF2-like_GNAT_dom"/>
</dbReference>
<sequence length="591" mass="66518">MLIYRWLTTAVGMHVNVIDTLDDLIALRRNWDHVYEADPEANYFLSWSWISTWFKSRSAPWFVLAAKLEPEDASYVGFFPLQLGAGLEKGRGFHNTLAMGGSYFATYTGVLCNPESVDNVMAAFADRIRAFRWTSLNLDDIFISPDRLRPFLEAFPAPEFATAKVARPPHVTEDGQSIDHDVYIYIDLPDDFESFLNVNLGPKTRRNARRALRALETSEDLRIVPATAETIERDLELFYGFWKTQWAPTNPRYAAYILDCCRTMFLDCFRDGSLFLPVLWQGDRAIGVQVNFLDPAKRRFINFLTSRDLTVHHPGPSFLLHCYCIRWAIENGYAIYDLGTGDYAYKYMFGSEEHIVEKLRITTRTGRNNGERLDPRSLPMVFNAAKQLHASGDLADAAIGCRQILAADPMHAAAKALYNEIIARQNADREAGPEGATVATAFANHRAGDLQEAEKGYRAVLAVDPVDFDAAHQLGVLLLQRRDPKAAEMEIRRALEIRPDAASAHCNHGNVLAITGDFEGAIVSYDRAIELEPRHAIAFNNRANALRRVGRFDDSLASYEAALTLQPEYRQASDNRAALIRELEGKALSEV</sequence>
<dbReference type="EMBL" id="PCDP01000001">
    <property type="protein sequence ID" value="PZM16824.1"/>
    <property type="molecule type" value="Genomic_DNA"/>
</dbReference>
<dbReference type="Pfam" id="PF13432">
    <property type="entry name" value="TPR_16"/>
    <property type="match status" value="1"/>
</dbReference>
<dbReference type="Gene3D" id="3.40.630.30">
    <property type="match status" value="1"/>
</dbReference>
<feature type="domain" description="BioF2-like acetyltransferase" evidence="2">
    <location>
        <begin position="203"/>
        <end position="346"/>
    </location>
</feature>
<dbReference type="PROSITE" id="PS50005">
    <property type="entry name" value="TPR"/>
    <property type="match status" value="2"/>
</dbReference>
<protein>
    <submittedName>
        <fullName evidence="3">Adenylate cyclase</fullName>
    </submittedName>
</protein>
<dbReference type="InterPro" id="IPR019734">
    <property type="entry name" value="TPR_rpt"/>
</dbReference>
<dbReference type="SMART" id="SM00028">
    <property type="entry name" value="TPR"/>
    <property type="match status" value="5"/>
</dbReference>
<evidence type="ECO:0000313" key="4">
    <source>
        <dbReference type="Proteomes" id="UP000248925"/>
    </source>
</evidence>
<proteinExistence type="predicted"/>
<feature type="repeat" description="TPR" evidence="1">
    <location>
        <begin position="502"/>
        <end position="535"/>
    </location>
</feature>
<dbReference type="SUPFAM" id="SSF55729">
    <property type="entry name" value="Acyl-CoA N-acyltransferases (Nat)"/>
    <property type="match status" value="1"/>
</dbReference>
<dbReference type="PANTHER" id="PTHR44366">
    <property type="entry name" value="UDP-N-ACETYLGLUCOSAMINE--PEPTIDE N-ACETYLGLUCOSAMINYLTRANSFERASE 110 KDA SUBUNIT"/>
    <property type="match status" value="1"/>
</dbReference>
<keyword evidence="4" id="KW-1185">Reference proteome</keyword>
<dbReference type="PANTHER" id="PTHR44366:SF1">
    <property type="entry name" value="UDP-N-ACETYLGLUCOSAMINE--PEPTIDE N-ACETYLGLUCOSAMINYLTRANSFERASE 110 KDA SUBUNIT"/>
    <property type="match status" value="1"/>
</dbReference>
<dbReference type="Pfam" id="PF13414">
    <property type="entry name" value="TPR_11"/>
    <property type="match status" value="1"/>
</dbReference>
<evidence type="ECO:0000259" key="2">
    <source>
        <dbReference type="Pfam" id="PF13480"/>
    </source>
</evidence>
<comment type="caution">
    <text evidence="3">The sequence shown here is derived from an EMBL/GenBank/DDBJ whole genome shotgun (WGS) entry which is preliminary data.</text>
</comment>
<name>A0A2W4DL27_9HYPH</name>
<keyword evidence="1" id="KW-0802">TPR repeat</keyword>
<dbReference type="InterPro" id="IPR011990">
    <property type="entry name" value="TPR-like_helical_dom_sf"/>
</dbReference>
<dbReference type="OrthoDB" id="9808976at2"/>
<evidence type="ECO:0000256" key="1">
    <source>
        <dbReference type="PROSITE-ProRule" id="PRU00339"/>
    </source>
</evidence>
<dbReference type="GO" id="GO:0097363">
    <property type="term" value="F:protein O-acetylglucosaminyltransferase activity"/>
    <property type="evidence" value="ECO:0007669"/>
    <property type="project" value="TreeGrafter"/>
</dbReference>
<accession>A0A2W4DL27</accession>
<dbReference type="InterPro" id="IPR037919">
    <property type="entry name" value="OGT"/>
</dbReference>
<dbReference type="AlphaFoldDB" id="A0A2W4DL27"/>
<organism evidence="3 4">
    <name type="scientific">Rhizobium tubonense</name>
    <dbReference type="NCBI Taxonomy" id="484088"/>
    <lineage>
        <taxon>Bacteria</taxon>
        <taxon>Pseudomonadati</taxon>
        <taxon>Pseudomonadota</taxon>
        <taxon>Alphaproteobacteria</taxon>
        <taxon>Hyphomicrobiales</taxon>
        <taxon>Rhizobiaceae</taxon>
        <taxon>Rhizobium/Agrobacterium group</taxon>
        <taxon>Rhizobium</taxon>
    </lineage>
</organism>
<feature type="repeat" description="TPR" evidence="1">
    <location>
        <begin position="536"/>
        <end position="569"/>
    </location>
</feature>
<dbReference type="SUPFAM" id="SSF48452">
    <property type="entry name" value="TPR-like"/>
    <property type="match status" value="1"/>
</dbReference>
<dbReference type="GO" id="GO:0006493">
    <property type="term" value="P:protein O-linked glycosylation"/>
    <property type="evidence" value="ECO:0007669"/>
    <property type="project" value="InterPro"/>
</dbReference>
<dbReference type="Gene3D" id="1.25.40.10">
    <property type="entry name" value="Tetratricopeptide repeat domain"/>
    <property type="match status" value="2"/>
</dbReference>
<dbReference type="Proteomes" id="UP000248925">
    <property type="component" value="Unassembled WGS sequence"/>
</dbReference>
<gene>
    <name evidence="3" type="ORF">CPY51_00805</name>
</gene>
<reference evidence="3 4" key="1">
    <citation type="journal article" date="2018" name="Sci. Rep.">
        <title>Rhizobium tumorigenes sp. nov., a novel plant tumorigenic bacterium isolated from cane gall tumors on thornless blackberry.</title>
        <authorList>
            <person name="Kuzmanovi N."/>
            <person name="Smalla K."/>
            <person name="Gronow S."/>
            <person name="PuBawska J."/>
        </authorList>
    </citation>
    <scope>NUCLEOTIDE SEQUENCE [LARGE SCALE GENOMIC DNA]</scope>
    <source>
        <strain evidence="3 4">CCBAU 85046</strain>
    </source>
</reference>
<evidence type="ECO:0000313" key="3">
    <source>
        <dbReference type="EMBL" id="PZM16824.1"/>
    </source>
</evidence>
<dbReference type="InterPro" id="IPR016181">
    <property type="entry name" value="Acyl_CoA_acyltransferase"/>
</dbReference>